<proteinExistence type="predicted"/>
<dbReference type="Gramene" id="C.cajan_25616.t">
    <property type="protein sequence ID" value="C.cajan_25616.t.cds1"/>
    <property type="gene ID" value="C.cajan_25616"/>
</dbReference>
<dbReference type="EMBL" id="KQ483429">
    <property type="protein sequence ID" value="KYP51996.1"/>
    <property type="molecule type" value="Genomic_DNA"/>
</dbReference>
<dbReference type="Gene3D" id="3.80.10.10">
    <property type="entry name" value="Ribonuclease Inhibitor"/>
    <property type="match status" value="1"/>
</dbReference>
<dbReference type="InterPro" id="IPR032675">
    <property type="entry name" value="LRR_dom_sf"/>
</dbReference>
<protein>
    <submittedName>
        <fullName evidence="1">Disease resistance protein RGA2</fullName>
    </submittedName>
</protein>
<feature type="non-terminal residue" evidence="1">
    <location>
        <position position="1"/>
    </location>
</feature>
<evidence type="ECO:0000313" key="2">
    <source>
        <dbReference type="Proteomes" id="UP000075243"/>
    </source>
</evidence>
<keyword evidence="2" id="KW-1185">Reference proteome</keyword>
<evidence type="ECO:0000313" key="1">
    <source>
        <dbReference type="EMBL" id="KYP51996.1"/>
    </source>
</evidence>
<dbReference type="PANTHER" id="PTHR47186">
    <property type="entry name" value="LEUCINE-RICH REPEAT-CONTAINING PROTEIN 57"/>
    <property type="match status" value="1"/>
</dbReference>
<accession>A0A151SB17</accession>
<dbReference type="PANTHER" id="PTHR47186:SF53">
    <property type="entry name" value="RX N-TERMINAL DOMAIN-CONTAINING PROTEIN"/>
    <property type="match status" value="1"/>
</dbReference>
<reference evidence="1" key="1">
    <citation type="journal article" date="2012" name="Nat. Biotechnol.">
        <title>Draft genome sequence of pigeonpea (Cajanus cajan), an orphan legume crop of resource-poor farmers.</title>
        <authorList>
            <person name="Varshney R.K."/>
            <person name="Chen W."/>
            <person name="Li Y."/>
            <person name="Bharti A.K."/>
            <person name="Saxena R.K."/>
            <person name="Schlueter J.A."/>
            <person name="Donoghue M.T."/>
            <person name="Azam S."/>
            <person name="Fan G."/>
            <person name="Whaley A.M."/>
            <person name="Farmer A.D."/>
            <person name="Sheridan J."/>
            <person name="Iwata A."/>
            <person name="Tuteja R."/>
            <person name="Penmetsa R.V."/>
            <person name="Wu W."/>
            <person name="Upadhyaya H.D."/>
            <person name="Yang S.P."/>
            <person name="Shah T."/>
            <person name="Saxena K.B."/>
            <person name="Michael T."/>
            <person name="McCombie W.R."/>
            <person name="Yang B."/>
            <person name="Zhang G."/>
            <person name="Yang H."/>
            <person name="Wang J."/>
            <person name="Spillane C."/>
            <person name="Cook D.R."/>
            <person name="May G.D."/>
            <person name="Xu X."/>
            <person name="Jackson S.A."/>
        </authorList>
    </citation>
    <scope>NUCLEOTIDE SEQUENCE [LARGE SCALE GENOMIC DNA]</scope>
</reference>
<dbReference type="SUPFAM" id="SSF52058">
    <property type="entry name" value="L domain-like"/>
    <property type="match status" value="1"/>
</dbReference>
<gene>
    <name evidence="1" type="ORF">KK1_026073</name>
</gene>
<organism evidence="1 2">
    <name type="scientific">Cajanus cajan</name>
    <name type="common">Pigeon pea</name>
    <name type="synonym">Cajanus indicus</name>
    <dbReference type="NCBI Taxonomy" id="3821"/>
    <lineage>
        <taxon>Eukaryota</taxon>
        <taxon>Viridiplantae</taxon>
        <taxon>Streptophyta</taxon>
        <taxon>Embryophyta</taxon>
        <taxon>Tracheophyta</taxon>
        <taxon>Spermatophyta</taxon>
        <taxon>Magnoliopsida</taxon>
        <taxon>eudicotyledons</taxon>
        <taxon>Gunneridae</taxon>
        <taxon>Pentapetalae</taxon>
        <taxon>rosids</taxon>
        <taxon>fabids</taxon>
        <taxon>Fabales</taxon>
        <taxon>Fabaceae</taxon>
        <taxon>Papilionoideae</taxon>
        <taxon>50 kb inversion clade</taxon>
        <taxon>NPAAA clade</taxon>
        <taxon>indigoferoid/millettioid clade</taxon>
        <taxon>Phaseoleae</taxon>
        <taxon>Cajanus</taxon>
    </lineage>
</organism>
<dbReference type="STRING" id="3821.A0A151SB17"/>
<dbReference type="Proteomes" id="UP000075243">
    <property type="component" value="Unassembled WGS sequence"/>
</dbReference>
<sequence length="102" mass="11614">DLSDLTCETLPHFIDKLKHLRYFNIMNSPNIKRVLYSICKVQHLQVLKLYGCTKLEVLPKGLRKLIGLPQLGLIKKQSIFPNNEIVNLSSLALLSIQSSQNL</sequence>
<name>A0A151SB17_CAJCA</name>
<dbReference type="AlphaFoldDB" id="A0A151SB17"/>